<dbReference type="InterPro" id="IPR014710">
    <property type="entry name" value="RmlC-like_jellyroll"/>
</dbReference>
<evidence type="ECO:0000259" key="7">
    <source>
        <dbReference type="PROSITE" id="PS50042"/>
    </source>
</evidence>
<keyword evidence="3 6" id="KW-0812">Transmembrane</keyword>
<gene>
    <name evidence="8" type="ORF">NIES267_10410</name>
</gene>
<feature type="transmembrane region" description="Helical" evidence="6">
    <location>
        <begin position="98"/>
        <end position="116"/>
    </location>
</feature>
<dbReference type="Pfam" id="PF26309">
    <property type="entry name" value="DUF8082"/>
    <property type="match status" value="1"/>
</dbReference>
<feature type="domain" description="Cyclic nucleotide-binding" evidence="7">
    <location>
        <begin position="300"/>
        <end position="347"/>
    </location>
</feature>
<name>A0A1Z4LK51_9CYAN</name>
<dbReference type="InterPro" id="IPR010920">
    <property type="entry name" value="LSM_dom_sf"/>
</dbReference>
<dbReference type="PROSITE" id="PS50042">
    <property type="entry name" value="CNMP_BINDING_3"/>
    <property type="match status" value="2"/>
</dbReference>
<dbReference type="InterPro" id="IPR023408">
    <property type="entry name" value="MscS_beta-dom_sf"/>
</dbReference>
<keyword evidence="9" id="KW-1185">Reference proteome</keyword>
<dbReference type="SUPFAM" id="SSF50182">
    <property type="entry name" value="Sm-like ribonucleoproteins"/>
    <property type="match status" value="1"/>
</dbReference>
<feature type="transmembrane region" description="Helical" evidence="6">
    <location>
        <begin position="36"/>
        <end position="61"/>
    </location>
</feature>
<dbReference type="Gene3D" id="2.30.30.60">
    <property type="match status" value="1"/>
</dbReference>
<evidence type="ECO:0000256" key="2">
    <source>
        <dbReference type="ARBA" id="ARBA00008017"/>
    </source>
</evidence>
<feature type="transmembrane region" description="Helical" evidence="6">
    <location>
        <begin position="73"/>
        <end position="92"/>
    </location>
</feature>
<evidence type="ECO:0000313" key="8">
    <source>
        <dbReference type="EMBL" id="BAY81564.1"/>
    </source>
</evidence>
<dbReference type="InterPro" id="IPR018490">
    <property type="entry name" value="cNMP-bd_dom_sf"/>
</dbReference>
<keyword evidence="4 6" id="KW-1133">Transmembrane helix</keyword>
<evidence type="ECO:0000256" key="6">
    <source>
        <dbReference type="SAM" id="Phobius"/>
    </source>
</evidence>
<dbReference type="PANTHER" id="PTHR30566:SF5">
    <property type="entry name" value="MECHANOSENSITIVE ION CHANNEL PROTEIN 1, MITOCHONDRIAL-RELATED"/>
    <property type="match status" value="1"/>
</dbReference>
<dbReference type="Gene3D" id="2.60.120.10">
    <property type="entry name" value="Jelly Rolls"/>
    <property type="match status" value="1"/>
</dbReference>
<dbReference type="InterPro" id="IPR058395">
    <property type="entry name" value="DUF8082"/>
</dbReference>
<dbReference type="PANTHER" id="PTHR30566">
    <property type="entry name" value="YNAI-RELATED MECHANOSENSITIVE ION CHANNEL"/>
    <property type="match status" value="1"/>
</dbReference>
<dbReference type="Proteomes" id="UP000218418">
    <property type="component" value="Chromosome"/>
</dbReference>
<dbReference type="InterPro" id="IPR011014">
    <property type="entry name" value="MscS_channel_TM-2"/>
</dbReference>
<protein>
    <submittedName>
        <fullName evidence="8">Putative mechanosensitive ion channel</fullName>
    </submittedName>
</protein>
<comment type="similarity">
    <text evidence="2">Belongs to the MscS (TC 1.A.23) family.</text>
</comment>
<evidence type="ECO:0000256" key="1">
    <source>
        <dbReference type="ARBA" id="ARBA00004141"/>
    </source>
</evidence>
<evidence type="ECO:0000256" key="4">
    <source>
        <dbReference type="ARBA" id="ARBA00022989"/>
    </source>
</evidence>
<dbReference type="InterPro" id="IPR006685">
    <property type="entry name" value="MscS_channel_2nd"/>
</dbReference>
<dbReference type="EMBL" id="AP018227">
    <property type="protein sequence ID" value="BAY81564.1"/>
    <property type="molecule type" value="Genomic_DNA"/>
</dbReference>
<dbReference type="GO" id="GO:0016020">
    <property type="term" value="C:membrane"/>
    <property type="evidence" value="ECO:0007669"/>
    <property type="project" value="UniProtKB-SubCell"/>
</dbReference>
<dbReference type="SUPFAM" id="SSF82861">
    <property type="entry name" value="Mechanosensitive channel protein MscS (YggB), transmembrane region"/>
    <property type="match status" value="1"/>
</dbReference>
<evidence type="ECO:0000256" key="5">
    <source>
        <dbReference type="ARBA" id="ARBA00023136"/>
    </source>
</evidence>
<dbReference type="InterPro" id="IPR000595">
    <property type="entry name" value="cNMP-bd_dom"/>
</dbReference>
<dbReference type="SUPFAM" id="SSF51206">
    <property type="entry name" value="cAMP-binding domain-like"/>
    <property type="match status" value="1"/>
</dbReference>
<keyword evidence="5 6" id="KW-0472">Membrane</keyword>
<reference evidence="8 9" key="1">
    <citation type="submission" date="2017-06" db="EMBL/GenBank/DDBJ databases">
        <title>Genome sequencing of cyanobaciteial culture collection at National Institute for Environmental Studies (NIES).</title>
        <authorList>
            <person name="Hirose Y."/>
            <person name="Shimura Y."/>
            <person name="Fujisawa T."/>
            <person name="Nakamura Y."/>
            <person name="Kawachi M."/>
        </authorList>
    </citation>
    <scope>NUCLEOTIDE SEQUENCE [LARGE SCALE GENOMIC DNA]</scope>
    <source>
        <strain evidence="8 9">NIES-267</strain>
    </source>
</reference>
<proteinExistence type="inferred from homology"/>
<dbReference type="Gene3D" id="1.10.287.1260">
    <property type="match status" value="1"/>
</dbReference>
<dbReference type="AlphaFoldDB" id="A0A1Z4LK51"/>
<feature type="domain" description="Cyclic nucleotide-binding" evidence="7">
    <location>
        <begin position="412"/>
        <end position="500"/>
    </location>
</feature>
<comment type="subcellular location">
    <subcellularLocation>
        <location evidence="1">Membrane</location>
        <topology evidence="1">Multi-pass membrane protein</topology>
    </subcellularLocation>
</comment>
<evidence type="ECO:0000256" key="3">
    <source>
        <dbReference type="ARBA" id="ARBA00022692"/>
    </source>
</evidence>
<accession>A0A1Z4LK51</accession>
<dbReference type="Pfam" id="PF00924">
    <property type="entry name" value="MS_channel_2nd"/>
    <property type="match status" value="1"/>
</dbReference>
<sequence length="534" mass="60490">MSAKTLIIIAITGLLLLAYSFFSTNPGLISKVFVDYLKIAVLICSSFATVNILSFLIADVWFSRSSGKQPSALLKLVIQIVLYVSCIVLILQILGKDIAVIFTTSAIVTAVIGFALQSTLGNFFSGVALRIDQPFKIGDRIIIKNVEGTVHSITWRSTGIRLSSGMITYLPNGLMSEDFVTVVPLDKPVKRTIDFLVPAAAPPQRVMDAAYEAVMNQPSPNINLNQPVEIRMWQYNLVEKGLFLTYKLFYSPTDYNQANRHTDREIMRRIWYALHRQGYSPEYVVPTKNNYLKFINSIELFQDFSIEAQKIILENSQNLIFDRGEQLSHKNLPSQAMFIVVRGCVEVEQELTFKSGKISIKPFTQKPSSQPSLPLSKQIIDEVAYKLVYYIGPSAFSLAQEAAKHTNSIYWFYQLLAKEITDLEDRRDFLQHSPQSPVEFLKEGDFFGERALFLRESLPEVKILAGVETELLIITTDALAKALHYDHTVLQSLSEKFRQHYQQHLKGTIQSSDEMLEIDTIVEKIWNIYVKGTS</sequence>
<dbReference type="GO" id="GO:0055085">
    <property type="term" value="P:transmembrane transport"/>
    <property type="evidence" value="ECO:0007669"/>
    <property type="project" value="InterPro"/>
</dbReference>
<evidence type="ECO:0000313" key="9">
    <source>
        <dbReference type="Proteomes" id="UP000218418"/>
    </source>
</evidence>
<organism evidence="8 9">
    <name type="scientific">Calothrix parasitica NIES-267</name>
    <dbReference type="NCBI Taxonomy" id="1973488"/>
    <lineage>
        <taxon>Bacteria</taxon>
        <taxon>Bacillati</taxon>
        <taxon>Cyanobacteriota</taxon>
        <taxon>Cyanophyceae</taxon>
        <taxon>Nostocales</taxon>
        <taxon>Calotrichaceae</taxon>
        <taxon>Calothrix</taxon>
    </lineage>
</organism>
<dbReference type="OrthoDB" id="951557at2"/>